<comment type="subcellular location">
    <subcellularLocation>
        <location evidence="1">Cytoplasm</location>
    </subcellularLocation>
</comment>
<dbReference type="InterPro" id="IPR050156">
    <property type="entry name" value="TC-AMP_synthase_SUA5"/>
</dbReference>
<dbReference type="GO" id="GO:0008033">
    <property type="term" value="P:tRNA processing"/>
    <property type="evidence" value="ECO:0007669"/>
    <property type="project" value="UniProtKB-KW"/>
</dbReference>
<evidence type="ECO:0000256" key="2">
    <source>
        <dbReference type="ARBA" id="ARBA00006641"/>
    </source>
</evidence>
<sequence>TVYGLGADATRSSAVQGIYQAKQRPSDNPLIVHISSLQQLRSLLRPNESHNERLTDATNVESTPNDNLDDPIPSVYRPLIRKFWPGPLTIILPNPKDSILAPEVTAGLSTFGARMPKSLLALVLIKLAGIPLAAPSANASTKPSPTAAEHVKYDLNGRIDTIIDGGPCDVGVESTVVDGLSYPPSILRPGGISIEQLQQCPGWENVVVGYRDASEKGTKPRAPGMKYRHYSPKATVVLYEADAIPPSASALLARIQDHQRVGIIRTSTLSTACGLSVVASTEKEIPNDSTPKVSTNGQMSHASEPQLEVANGSTTPSQRPMSRRPGFLDLVQSFALHNIPTVHRPFTEDWPVNPSFLIADSLPPLLHPSPGHPTPIRILVHPTPVRVAYSAVRELVPKLYPTDSKIDLVLHIGMAGGRDHYSMERVGHRDGYDKNRDVDGKTLAADDGAQYWPECPATLATSVACEDVWRRCRAQLADQSIDVRPSHDAGHFLCDFIYYSTLAHFYRRGEGGKDGERPVMFLHVPGDSDTLAVARGTQVAEALSPPPPPPPPQQQH</sequence>
<feature type="region of interest" description="Disordered" evidence="17">
    <location>
        <begin position="282"/>
        <end position="321"/>
    </location>
</feature>
<evidence type="ECO:0000256" key="8">
    <source>
        <dbReference type="ARBA" id="ARBA00022679"/>
    </source>
</evidence>
<evidence type="ECO:0000256" key="1">
    <source>
        <dbReference type="ARBA" id="ARBA00004496"/>
    </source>
</evidence>
<feature type="compositionally biased region" description="Polar residues" evidence="17">
    <location>
        <begin position="287"/>
        <end position="303"/>
    </location>
</feature>
<dbReference type="InterPro" id="IPR036440">
    <property type="entry name" value="Peptidase_C15-like_sf"/>
</dbReference>
<dbReference type="Pfam" id="PF01470">
    <property type="entry name" value="Peptidase_C15"/>
    <property type="match status" value="1"/>
</dbReference>
<evidence type="ECO:0000256" key="3">
    <source>
        <dbReference type="ARBA" id="ARBA00007663"/>
    </source>
</evidence>
<keyword evidence="10" id="KW-0548">Nucleotidyltransferase</keyword>
<reference evidence="19 20" key="1">
    <citation type="submission" date="2017-03" db="EMBL/GenBank/DDBJ databases">
        <title>Genomes of endolithic fungi from Antarctica.</title>
        <authorList>
            <person name="Coleine C."/>
            <person name="Masonjones S."/>
            <person name="Stajich J.E."/>
        </authorList>
    </citation>
    <scope>NUCLEOTIDE SEQUENCE [LARGE SCALE GENOMIC DNA]</scope>
    <source>
        <strain evidence="19 20">CCFEE 5187</strain>
    </source>
</reference>
<evidence type="ECO:0000313" key="20">
    <source>
        <dbReference type="Proteomes" id="UP000308768"/>
    </source>
</evidence>
<dbReference type="GO" id="GO:0005737">
    <property type="term" value="C:cytoplasm"/>
    <property type="evidence" value="ECO:0007669"/>
    <property type="project" value="UniProtKB-SubCell"/>
</dbReference>
<evidence type="ECO:0000256" key="6">
    <source>
        <dbReference type="ARBA" id="ARBA00022490"/>
    </source>
</evidence>
<dbReference type="InterPro" id="IPR016125">
    <property type="entry name" value="Peptidase_C15-like"/>
</dbReference>
<accession>A0A4U0W4D7</accession>
<evidence type="ECO:0000256" key="5">
    <source>
        <dbReference type="ARBA" id="ARBA00015492"/>
    </source>
</evidence>
<evidence type="ECO:0000256" key="9">
    <source>
        <dbReference type="ARBA" id="ARBA00022694"/>
    </source>
</evidence>
<evidence type="ECO:0000256" key="16">
    <source>
        <dbReference type="ARBA" id="ARBA00048366"/>
    </source>
</evidence>
<organism evidence="19 20">
    <name type="scientific">Cryomyces minteri</name>
    <dbReference type="NCBI Taxonomy" id="331657"/>
    <lineage>
        <taxon>Eukaryota</taxon>
        <taxon>Fungi</taxon>
        <taxon>Dikarya</taxon>
        <taxon>Ascomycota</taxon>
        <taxon>Pezizomycotina</taxon>
        <taxon>Dothideomycetes</taxon>
        <taxon>Dothideomycetes incertae sedis</taxon>
        <taxon>Cryomyces</taxon>
    </lineage>
</organism>
<keyword evidence="13" id="KW-0788">Thiol protease</keyword>
<dbReference type="GO" id="GO:0061710">
    <property type="term" value="F:L-threonylcarbamoyladenylate synthase"/>
    <property type="evidence" value="ECO:0007669"/>
    <property type="project" value="UniProtKB-EC"/>
</dbReference>
<dbReference type="SUPFAM" id="SSF55821">
    <property type="entry name" value="YrdC/RibB"/>
    <property type="match status" value="1"/>
</dbReference>
<dbReference type="InterPro" id="IPR005145">
    <property type="entry name" value="Sua5_C"/>
</dbReference>
<keyword evidence="12" id="KW-0378">Hydrolase</keyword>
<keyword evidence="11" id="KW-0547">Nucleotide-binding</keyword>
<dbReference type="OrthoDB" id="412787at2759"/>
<dbReference type="Proteomes" id="UP000308768">
    <property type="component" value="Unassembled WGS sequence"/>
</dbReference>
<dbReference type="Pfam" id="PF01300">
    <property type="entry name" value="Sua5_yciO_yrdC"/>
    <property type="match status" value="1"/>
</dbReference>
<evidence type="ECO:0000256" key="13">
    <source>
        <dbReference type="ARBA" id="ARBA00022807"/>
    </source>
</evidence>
<keyword evidence="14" id="KW-0067">ATP-binding</keyword>
<dbReference type="PROSITE" id="PS51163">
    <property type="entry name" value="YRDC"/>
    <property type="match status" value="1"/>
</dbReference>
<dbReference type="EMBL" id="NAJN01002195">
    <property type="protein sequence ID" value="TKA56095.1"/>
    <property type="molecule type" value="Genomic_DNA"/>
</dbReference>
<keyword evidence="9" id="KW-0819">tRNA processing</keyword>
<dbReference type="InterPro" id="IPR006070">
    <property type="entry name" value="Sua5-like_dom"/>
</dbReference>
<evidence type="ECO:0000256" key="11">
    <source>
        <dbReference type="ARBA" id="ARBA00022741"/>
    </source>
</evidence>
<evidence type="ECO:0000256" key="17">
    <source>
        <dbReference type="SAM" id="MobiDB-lite"/>
    </source>
</evidence>
<dbReference type="AlphaFoldDB" id="A0A4U0W4D7"/>
<evidence type="ECO:0000256" key="12">
    <source>
        <dbReference type="ARBA" id="ARBA00022801"/>
    </source>
</evidence>
<dbReference type="InterPro" id="IPR017945">
    <property type="entry name" value="DHBP_synth_RibB-like_a/b_dom"/>
</dbReference>
<feature type="domain" description="YrdC-like" evidence="18">
    <location>
        <begin position="1"/>
        <end position="192"/>
    </location>
</feature>
<dbReference type="GO" id="GO:0006450">
    <property type="term" value="P:regulation of translational fidelity"/>
    <property type="evidence" value="ECO:0007669"/>
    <property type="project" value="TreeGrafter"/>
</dbReference>
<dbReference type="Gene3D" id="3.40.630.20">
    <property type="entry name" value="Peptidase C15, pyroglutamyl peptidase I-like"/>
    <property type="match status" value="1"/>
</dbReference>
<dbReference type="InterPro" id="IPR038385">
    <property type="entry name" value="Sua5/YwlC_C"/>
</dbReference>
<comment type="similarity">
    <text evidence="2">Belongs to the peptidase C15 family.</text>
</comment>
<evidence type="ECO:0000313" key="19">
    <source>
        <dbReference type="EMBL" id="TKA56095.1"/>
    </source>
</evidence>
<keyword evidence="20" id="KW-1185">Reference proteome</keyword>
<dbReference type="GO" id="GO:0008234">
    <property type="term" value="F:cysteine-type peptidase activity"/>
    <property type="evidence" value="ECO:0007669"/>
    <property type="project" value="UniProtKB-KW"/>
</dbReference>
<dbReference type="Gene3D" id="3.40.50.11030">
    <property type="entry name" value="Threonylcarbamoyl-AMP synthase, C-terminal domain"/>
    <property type="match status" value="1"/>
</dbReference>
<dbReference type="EC" id="2.7.7.87" evidence="4"/>
<protein>
    <recommendedName>
        <fullName evidence="5">Threonylcarbamoyl-AMP synthase</fullName>
        <ecNumber evidence="4">2.7.7.87</ecNumber>
    </recommendedName>
    <alternativeName>
        <fullName evidence="15">L-threonylcarbamoyladenylate synthase</fullName>
    </alternativeName>
</protein>
<feature type="non-terminal residue" evidence="19">
    <location>
        <position position="1"/>
    </location>
</feature>
<dbReference type="Pfam" id="PF03481">
    <property type="entry name" value="Sua5_C"/>
    <property type="match status" value="1"/>
</dbReference>
<dbReference type="PANTHER" id="PTHR17490">
    <property type="entry name" value="SUA5"/>
    <property type="match status" value="1"/>
</dbReference>
<keyword evidence="6" id="KW-0963">Cytoplasm</keyword>
<evidence type="ECO:0000256" key="4">
    <source>
        <dbReference type="ARBA" id="ARBA00012584"/>
    </source>
</evidence>
<dbReference type="GO" id="GO:0006508">
    <property type="term" value="P:proteolysis"/>
    <property type="evidence" value="ECO:0007669"/>
    <property type="project" value="UniProtKB-KW"/>
</dbReference>
<evidence type="ECO:0000259" key="18">
    <source>
        <dbReference type="PROSITE" id="PS51163"/>
    </source>
</evidence>
<dbReference type="GO" id="GO:0005524">
    <property type="term" value="F:ATP binding"/>
    <property type="evidence" value="ECO:0007669"/>
    <property type="project" value="UniProtKB-KW"/>
</dbReference>
<evidence type="ECO:0000256" key="15">
    <source>
        <dbReference type="ARBA" id="ARBA00029774"/>
    </source>
</evidence>
<evidence type="ECO:0000256" key="7">
    <source>
        <dbReference type="ARBA" id="ARBA00022670"/>
    </source>
</evidence>
<feature type="region of interest" description="Disordered" evidence="17">
    <location>
        <begin position="535"/>
        <end position="556"/>
    </location>
</feature>
<feature type="compositionally biased region" description="Polar residues" evidence="17">
    <location>
        <begin position="311"/>
        <end position="320"/>
    </location>
</feature>
<name>A0A4U0W4D7_9PEZI</name>
<keyword evidence="7" id="KW-0645">Protease</keyword>
<keyword evidence="8" id="KW-0808">Transferase</keyword>
<dbReference type="PANTHER" id="PTHR17490:SF16">
    <property type="entry name" value="THREONYLCARBAMOYL-AMP SYNTHASE"/>
    <property type="match status" value="1"/>
</dbReference>
<dbReference type="SUPFAM" id="SSF53182">
    <property type="entry name" value="Pyrrolidone carboxyl peptidase (pyroglutamate aminopeptidase)"/>
    <property type="match status" value="1"/>
</dbReference>
<gene>
    <name evidence="19" type="ORF">B0A49_11315</name>
</gene>
<dbReference type="STRING" id="331657.A0A4U0W4D7"/>
<proteinExistence type="inferred from homology"/>
<dbReference type="GO" id="GO:0000049">
    <property type="term" value="F:tRNA binding"/>
    <property type="evidence" value="ECO:0007669"/>
    <property type="project" value="TreeGrafter"/>
</dbReference>
<feature type="compositionally biased region" description="Pro residues" evidence="17">
    <location>
        <begin position="544"/>
        <end position="556"/>
    </location>
</feature>
<evidence type="ECO:0000256" key="14">
    <source>
        <dbReference type="ARBA" id="ARBA00022840"/>
    </source>
</evidence>
<evidence type="ECO:0000256" key="10">
    <source>
        <dbReference type="ARBA" id="ARBA00022695"/>
    </source>
</evidence>
<comment type="similarity">
    <text evidence="3">Belongs to the SUA5 family.</text>
</comment>
<dbReference type="Gene3D" id="3.90.870.10">
    <property type="entry name" value="DHBP synthase"/>
    <property type="match status" value="1"/>
</dbReference>
<comment type="caution">
    <text evidence="19">The sequence shown here is derived from an EMBL/GenBank/DDBJ whole genome shotgun (WGS) entry which is preliminary data.</text>
</comment>
<dbReference type="GO" id="GO:0003725">
    <property type="term" value="F:double-stranded RNA binding"/>
    <property type="evidence" value="ECO:0007669"/>
    <property type="project" value="InterPro"/>
</dbReference>
<comment type="catalytic activity">
    <reaction evidence="16">
        <text>L-threonine + hydrogencarbonate + ATP = L-threonylcarbamoyladenylate + diphosphate + H2O</text>
        <dbReference type="Rhea" id="RHEA:36407"/>
        <dbReference type="ChEBI" id="CHEBI:15377"/>
        <dbReference type="ChEBI" id="CHEBI:17544"/>
        <dbReference type="ChEBI" id="CHEBI:30616"/>
        <dbReference type="ChEBI" id="CHEBI:33019"/>
        <dbReference type="ChEBI" id="CHEBI:57926"/>
        <dbReference type="ChEBI" id="CHEBI:73682"/>
        <dbReference type="EC" id="2.7.7.87"/>
    </reaction>
</comment>